<dbReference type="OrthoDB" id="7484669at2759"/>
<dbReference type="InterPro" id="IPR010998">
    <property type="entry name" value="Integrase_recombinase_N"/>
</dbReference>
<dbReference type="GO" id="GO:0003677">
    <property type="term" value="F:DNA binding"/>
    <property type="evidence" value="ECO:0007669"/>
    <property type="project" value="UniProtKB-KW"/>
</dbReference>
<sequence>TREVFIRWGRPEIDLFATKQTAVVKNYVSIDCKDRSANYIDAFSRPWRHQLAWVFPPPNLLPKVLTHLNSATGVYLIVAPEWPRAFWLQDLEIQGIRSPTRITEPERDPDRCHDVTGSASSADIDPESLENWGWGSQIKDWSTREKDLLKNSWRQSTLCTYLPAIKRWLSWCKSVQINPKFPQPAEVAKFLINLFLHENLSYSTILVHKSAVLTFCGPHAEQQSFSNFIVKHALKAISVAKPKAPRLTLIWDPNVVLEWLSSNPPKDTLFEISRRTATILLLASGRRVHDLTLLKISSDFFCDSGDNIYLIPAFGSKTDTHSYRQSAWKLSKHNDKNLCPVTLVRFLIEKNRSRRLEVEGLDNLFITVCNKTKAASRTVIGNWVRTVLKQSGINAPPGSCRSAVASLGWSDNQPIDDILSRADNKHVFTSMLYVFRRHINMTVLQNNKTDIMCREGKHTALQEVLPGGNYDVQSDSGYPLPCWVRH</sequence>
<keyword evidence="4" id="KW-1185">Reference proteome</keyword>
<gene>
    <name evidence="3" type="primary">jg13560</name>
    <name evidence="3" type="ORF">PAEG_LOCUS458</name>
</gene>
<dbReference type="PANTHER" id="PTHR35617">
    <property type="entry name" value="PHAGE_INTEGRASE DOMAIN-CONTAINING PROTEIN"/>
    <property type="match status" value="1"/>
</dbReference>
<dbReference type="Gene3D" id="1.10.150.130">
    <property type="match status" value="1"/>
</dbReference>
<feature type="compositionally biased region" description="Basic and acidic residues" evidence="2">
    <location>
        <begin position="103"/>
        <end position="114"/>
    </location>
</feature>
<evidence type="ECO:0000313" key="3">
    <source>
        <dbReference type="EMBL" id="CAH2207838.1"/>
    </source>
</evidence>
<dbReference type="EMBL" id="CAKXAJ010001472">
    <property type="protein sequence ID" value="CAH2207838.1"/>
    <property type="molecule type" value="Genomic_DNA"/>
</dbReference>
<protein>
    <submittedName>
        <fullName evidence="3">Jg13560 protein</fullName>
    </submittedName>
</protein>
<dbReference type="Proteomes" id="UP000838756">
    <property type="component" value="Unassembled WGS sequence"/>
</dbReference>
<name>A0A8S4QI02_9NEOP</name>
<accession>A0A8S4QI02</accession>
<dbReference type="SUPFAM" id="SSF56349">
    <property type="entry name" value="DNA breaking-rejoining enzymes"/>
    <property type="match status" value="1"/>
</dbReference>
<feature type="non-terminal residue" evidence="3">
    <location>
        <position position="1"/>
    </location>
</feature>
<evidence type="ECO:0000256" key="1">
    <source>
        <dbReference type="ARBA" id="ARBA00023125"/>
    </source>
</evidence>
<evidence type="ECO:0000256" key="2">
    <source>
        <dbReference type="SAM" id="MobiDB-lite"/>
    </source>
</evidence>
<dbReference type="InterPro" id="IPR011010">
    <property type="entry name" value="DNA_brk_join_enz"/>
</dbReference>
<organism evidence="3 4">
    <name type="scientific">Pararge aegeria aegeria</name>
    <dbReference type="NCBI Taxonomy" id="348720"/>
    <lineage>
        <taxon>Eukaryota</taxon>
        <taxon>Metazoa</taxon>
        <taxon>Ecdysozoa</taxon>
        <taxon>Arthropoda</taxon>
        <taxon>Hexapoda</taxon>
        <taxon>Insecta</taxon>
        <taxon>Pterygota</taxon>
        <taxon>Neoptera</taxon>
        <taxon>Endopterygota</taxon>
        <taxon>Lepidoptera</taxon>
        <taxon>Glossata</taxon>
        <taxon>Ditrysia</taxon>
        <taxon>Papilionoidea</taxon>
        <taxon>Nymphalidae</taxon>
        <taxon>Satyrinae</taxon>
        <taxon>Satyrini</taxon>
        <taxon>Parargina</taxon>
        <taxon>Pararge</taxon>
    </lineage>
</organism>
<feature type="region of interest" description="Disordered" evidence="2">
    <location>
        <begin position="102"/>
        <end position="121"/>
    </location>
</feature>
<proteinExistence type="predicted"/>
<comment type="caution">
    <text evidence="3">The sequence shown here is derived from an EMBL/GenBank/DDBJ whole genome shotgun (WGS) entry which is preliminary data.</text>
</comment>
<dbReference type="PANTHER" id="PTHR35617:SF3">
    <property type="entry name" value="CORE-BINDING (CB) DOMAIN-CONTAINING PROTEIN"/>
    <property type="match status" value="1"/>
</dbReference>
<keyword evidence="1" id="KW-0238">DNA-binding</keyword>
<reference evidence="3" key="1">
    <citation type="submission" date="2022-03" db="EMBL/GenBank/DDBJ databases">
        <authorList>
            <person name="Lindestad O."/>
        </authorList>
    </citation>
    <scope>NUCLEOTIDE SEQUENCE</scope>
</reference>
<evidence type="ECO:0000313" key="4">
    <source>
        <dbReference type="Proteomes" id="UP000838756"/>
    </source>
</evidence>
<dbReference type="SUPFAM" id="SSF47823">
    <property type="entry name" value="lambda integrase-like, N-terminal domain"/>
    <property type="match status" value="1"/>
</dbReference>
<dbReference type="AlphaFoldDB" id="A0A8S4QI02"/>